<name>A0A5N5Q8Y2_9AGAM</name>
<protein>
    <submittedName>
        <fullName evidence="1">F-box-like domain containing protein</fullName>
    </submittedName>
</protein>
<evidence type="ECO:0000313" key="2">
    <source>
        <dbReference type="Proteomes" id="UP000383932"/>
    </source>
</evidence>
<keyword evidence="2" id="KW-1185">Reference proteome</keyword>
<organism evidence="1 2">
    <name type="scientific">Ceratobasidium theobromae</name>
    <dbReference type="NCBI Taxonomy" id="1582974"/>
    <lineage>
        <taxon>Eukaryota</taxon>
        <taxon>Fungi</taxon>
        <taxon>Dikarya</taxon>
        <taxon>Basidiomycota</taxon>
        <taxon>Agaricomycotina</taxon>
        <taxon>Agaricomycetes</taxon>
        <taxon>Cantharellales</taxon>
        <taxon>Ceratobasidiaceae</taxon>
        <taxon>Ceratobasidium</taxon>
    </lineage>
</organism>
<evidence type="ECO:0000313" key="1">
    <source>
        <dbReference type="EMBL" id="KAB5588250.1"/>
    </source>
</evidence>
<comment type="caution">
    <text evidence="1">The sequence shown here is derived from an EMBL/GenBank/DDBJ whole genome shotgun (WGS) entry which is preliminary data.</text>
</comment>
<dbReference type="Proteomes" id="UP000383932">
    <property type="component" value="Unassembled WGS sequence"/>
</dbReference>
<dbReference type="OrthoDB" id="3266451at2759"/>
<dbReference type="EMBL" id="SSOP01000512">
    <property type="protein sequence ID" value="KAB5588250.1"/>
    <property type="molecule type" value="Genomic_DNA"/>
</dbReference>
<reference evidence="1 2" key="1">
    <citation type="journal article" date="2019" name="Fungal Biol. Biotechnol.">
        <title>Draft genome sequence of fastidious pathogen Ceratobasidium theobromae, which causes vascular-streak dieback in Theobroma cacao.</title>
        <authorList>
            <person name="Ali S.S."/>
            <person name="Asman A."/>
            <person name="Shao J."/>
            <person name="Firmansyah A.P."/>
            <person name="Susilo A.W."/>
            <person name="Rosmana A."/>
            <person name="McMahon P."/>
            <person name="Junaid M."/>
            <person name="Guest D."/>
            <person name="Kheng T.Y."/>
            <person name="Meinhardt L.W."/>
            <person name="Bailey B.A."/>
        </authorList>
    </citation>
    <scope>NUCLEOTIDE SEQUENCE [LARGE SCALE GENOMIC DNA]</scope>
    <source>
        <strain evidence="1 2">CT2</strain>
    </source>
</reference>
<gene>
    <name evidence="1" type="ORF">CTheo_8310</name>
</gene>
<accession>A0A5N5Q8Y2</accession>
<dbReference type="AlphaFoldDB" id="A0A5N5Q8Y2"/>
<sequence length="541" mass="61702">MTTIQELTSAGQQLEAALHKYVDACSTFANSYPGHVENPSVDLIIDQVQATLSHESKIQEARIILNRARNRSAIVPINSLPLEILGNIFKLVLESQCCVFRHLIGKDQSKNSHLMYPELLSHVCSHWRQLSISLCPLWSHIDLPPIKQLTQFVNGFVNKNLLARAKVFVARAGSTQLDVHLFQPDGRCESDIDFTDLYSLVAPHMRSLDLKANICSHYILALQHFLANSSPGLLKELSIRDRATPAHSYIEPREVHFDLNHWSLDMPQQALDEVLLPINVLRLNGIFFRPESQAYQGLVELVIRPQAKLPRITESRLIQILESSPRLHTLCIGVLIEDIDLLDPPRSVVTLNELEVLNLIQMRNHKPECLLRLIAPGPKPLRLMLGVRDNLMNLLRHEWLQGFFARSNVTELLVRGKDTSLELYKLLEYLPSLRIVSLSSFVLKGTRTPSDTYEQCIQRSQLEALYLLQCEIDPNHFLWMAEVNRTRPIVLKIWNCLWYDTDDCMCGDDSLQKELSVIFPIKKNNPPCSSVSQDGTLFIWD</sequence>
<proteinExistence type="predicted"/>